<dbReference type="Pfam" id="PF00155">
    <property type="entry name" value="Aminotran_1_2"/>
    <property type="match status" value="1"/>
</dbReference>
<dbReference type="NCBIfam" id="TIGR04350">
    <property type="entry name" value="C_S_lyase_PatB"/>
    <property type="match status" value="1"/>
</dbReference>
<organism evidence="7 8">
    <name type="scientific">Brenneria roseae subsp. americana</name>
    <dbReference type="NCBI Taxonomy" id="1508507"/>
    <lineage>
        <taxon>Bacteria</taxon>
        <taxon>Pseudomonadati</taxon>
        <taxon>Pseudomonadota</taxon>
        <taxon>Gammaproteobacteria</taxon>
        <taxon>Enterobacterales</taxon>
        <taxon>Pectobacteriaceae</taxon>
        <taxon>Brenneria</taxon>
    </lineage>
</organism>
<dbReference type="EC" id="4.4.1.13" evidence="2"/>
<dbReference type="PANTHER" id="PTHR43525">
    <property type="entry name" value="PROTEIN MALY"/>
    <property type="match status" value="1"/>
</dbReference>
<protein>
    <recommendedName>
        <fullName evidence="2">cysteine-S-conjugate beta-lyase</fullName>
        <ecNumber evidence="2">4.4.1.13</ecNumber>
    </recommendedName>
</protein>
<dbReference type="InterPro" id="IPR004839">
    <property type="entry name" value="Aminotransferase_I/II_large"/>
</dbReference>
<accession>A0A2U1TSJ6</accession>
<dbReference type="CDD" id="cd00609">
    <property type="entry name" value="AAT_like"/>
    <property type="match status" value="1"/>
</dbReference>
<dbReference type="Proteomes" id="UP000245138">
    <property type="component" value="Unassembled WGS sequence"/>
</dbReference>
<proteinExistence type="inferred from homology"/>
<dbReference type="SUPFAM" id="SSF53383">
    <property type="entry name" value="PLP-dependent transferases"/>
    <property type="match status" value="1"/>
</dbReference>
<dbReference type="InterPro" id="IPR027619">
    <property type="entry name" value="C-S_lyase_PatB-like"/>
</dbReference>
<gene>
    <name evidence="7" type="ORF">B4923_11010</name>
</gene>
<dbReference type="AlphaFoldDB" id="A0A2U1TSJ6"/>
<dbReference type="InterPro" id="IPR015421">
    <property type="entry name" value="PyrdxlP-dep_Trfase_major"/>
</dbReference>
<name>A0A2U1TSJ6_9GAMM</name>
<reference evidence="7 8" key="1">
    <citation type="submission" date="2018-04" db="EMBL/GenBank/DDBJ databases">
        <title>Brenneria corticis sp.nov.</title>
        <authorList>
            <person name="Li Y."/>
        </authorList>
    </citation>
    <scope>NUCLEOTIDE SEQUENCE [LARGE SCALE GENOMIC DNA]</scope>
    <source>
        <strain evidence="7 8">LMG 27715</strain>
    </source>
</reference>
<comment type="cofactor">
    <cofactor evidence="1">
        <name>pyridoxal 5'-phosphate</name>
        <dbReference type="ChEBI" id="CHEBI:597326"/>
    </cofactor>
</comment>
<dbReference type="InterPro" id="IPR015422">
    <property type="entry name" value="PyrdxlP-dep_Trfase_small"/>
</dbReference>
<dbReference type="GO" id="GO:0030170">
    <property type="term" value="F:pyridoxal phosphate binding"/>
    <property type="evidence" value="ECO:0007669"/>
    <property type="project" value="InterPro"/>
</dbReference>
<evidence type="ECO:0000256" key="5">
    <source>
        <dbReference type="ARBA" id="ARBA00037974"/>
    </source>
</evidence>
<dbReference type="GO" id="GO:0047804">
    <property type="term" value="F:cysteine-S-conjugate beta-lyase activity"/>
    <property type="evidence" value="ECO:0007669"/>
    <property type="project" value="UniProtKB-EC"/>
</dbReference>
<feature type="domain" description="Aminotransferase class I/classII large" evidence="6">
    <location>
        <begin position="74"/>
        <end position="403"/>
    </location>
</feature>
<evidence type="ECO:0000259" key="6">
    <source>
        <dbReference type="Pfam" id="PF00155"/>
    </source>
</evidence>
<keyword evidence="3" id="KW-0663">Pyridoxal phosphate</keyword>
<evidence type="ECO:0000256" key="1">
    <source>
        <dbReference type="ARBA" id="ARBA00001933"/>
    </source>
</evidence>
<comment type="caution">
    <text evidence="7">The sequence shown here is derived from an EMBL/GenBank/DDBJ whole genome shotgun (WGS) entry which is preliminary data.</text>
</comment>
<dbReference type="InterPro" id="IPR051798">
    <property type="entry name" value="Class-II_PLP-Dep_Aminotrans"/>
</dbReference>
<evidence type="ECO:0000256" key="4">
    <source>
        <dbReference type="ARBA" id="ARBA00023239"/>
    </source>
</evidence>
<comment type="similarity">
    <text evidence="5">Belongs to the class-II pyridoxal-phosphate-dependent aminotransferase family. MalY/PatB cystathionine beta-lyase subfamily.</text>
</comment>
<evidence type="ECO:0000313" key="7">
    <source>
        <dbReference type="EMBL" id="PWC12367.1"/>
    </source>
</evidence>
<keyword evidence="8" id="KW-1185">Reference proteome</keyword>
<keyword evidence="4" id="KW-0456">Lyase</keyword>
<dbReference type="PANTHER" id="PTHR43525:SF1">
    <property type="entry name" value="PROTEIN MALY"/>
    <property type="match status" value="1"/>
</dbReference>
<dbReference type="EMBL" id="QDKJ01000007">
    <property type="protein sequence ID" value="PWC12367.1"/>
    <property type="molecule type" value="Genomic_DNA"/>
</dbReference>
<dbReference type="InterPro" id="IPR015424">
    <property type="entry name" value="PyrdxlP-dep_Trfase"/>
</dbReference>
<dbReference type="OrthoDB" id="3224382at2"/>
<evidence type="ECO:0000256" key="3">
    <source>
        <dbReference type="ARBA" id="ARBA00022898"/>
    </source>
</evidence>
<evidence type="ECO:0000256" key="2">
    <source>
        <dbReference type="ARBA" id="ARBA00012224"/>
    </source>
</evidence>
<evidence type="ECO:0000313" key="8">
    <source>
        <dbReference type="Proteomes" id="UP000245138"/>
    </source>
</evidence>
<sequence>MSKPIWTPVKMSSSFDSRLAQQFAEQNILPLDVLRRRQSMKWQHYALDILPAWVAEMDYAPAPAITDVLRHWHQDQDTGYPYRQRDRAEHALARAFSRYMQRDFGWETDPTNVLAVNELVQAVYLLLLAFSEPGDGVLLQTPSYPPFYDAIRETGRRLQASPLVDNGQGYEIDFDHLERQIDASTRILLLCNPHNPTGRAFRREELEKLAALAEAHDLLVIANEIHADLVLPGHQHIPFGSLRPDLASRTVTLNSASKSFNIAGLRCGLMYFGDGELKQRFTRRLPAKVLGYPSGVGIDATVAAWDRGQPWLTGLQHYLYERREQVIATLQHALPAVKVYASQATYFAWLDFSALSLPTAAGSHYLRHGKLALSAGETFIPSGGSFARLNFATSKQILQQILETLIDATPH</sequence>
<dbReference type="Gene3D" id="3.90.1150.10">
    <property type="entry name" value="Aspartate Aminotransferase, domain 1"/>
    <property type="match status" value="1"/>
</dbReference>
<dbReference type="Gene3D" id="3.40.640.10">
    <property type="entry name" value="Type I PLP-dependent aspartate aminotransferase-like (Major domain)"/>
    <property type="match status" value="1"/>
</dbReference>